<dbReference type="InterPro" id="IPR010432">
    <property type="entry name" value="RDD"/>
</dbReference>
<evidence type="ECO:0000259" key="7">
    <source>
        <dbReference type="Pfam" id="PF06271"/>
    </source>
</evidence>
<feature type="domain" description="RDD" evidence="7">
    <location>
        <begin position="18"/>
        <end position="140"/>
    </location>
</feature>
<evidence type="ECO:0000256" key="5">
    <source>
        <dbReference type="ARBA" id="ARBA00023136"/>
    </source>
</evidence>
<feature type="transmembrane region" description="Helical" evidence="6">
    <location>
        <begin position="104"/>
        <end position="127"/>
    </location>
</feature>
<comment type="subcellular location">
    <subcellularLocation>
        <location evidence="1">Cell membrane</location>
        <topology evidence="1">Multi-pass membrane protein</topology>
    </subcellularLocation>
</comment>
<keyword evidence="3 6" id="KW-0812">Transmembrane</keyword>
<keyword evidence="9" id="KW-1185">Reference proteome</keyword>
<organism evidence="8 9">
    <name type="scientific">Litoribacillus peritrichatus</name>
    <dbReference type="NCBI Taxonomy" id="718191"/>
    <lineage>
        <taxon>Bacteria</taxon>
        <taxon>Pseudomonadati</taxon>
        <taxon>Pseudomonadota</taxon>
        <taxon>Gammaproteobacteria</taxon>
        <taxon>Oceanospirillales</taxon>
        <taxon>Oceanospirillaceae</taxon>
        <taxon>Litoribacillus</taxon>
    </lineage>
</organism>
<feature type="transmembrane region" description="Helical" evidence="6">
    <location>
        <begin position="20"/>
        <end position="45"/>
    </location>
</feature>
<protein>
    <submittedName>
        <fullName evidence="8">RDD family protein</fullName>
    </submittedName>
</protein>
<dbReference type="InterPro" id="IPR051791">
    <property type="entry name" value="Pra-immunoreactive"/>
</dbReference>
<keyword evidence="2" id="KW-1003">Cell membrane</keyword>
<evidence type="ECO:0000256" key="6">
    <source>
        <dbReference type="SAM" id="Phobius"/>
    </source>
</evidence>
<sequence>MQPNLSQPYPIEATLPSAGIVVRFAAMVYDTLIMLGIYFVLTLIVTGVNGMESVKGPLFQSLLFIAAFSFFAKFWTDGGQTAGMKAWKIRVETLDGRPITLQQALIRFLFAFVSALPLGLGYLWMFVDSNQLTLHERISNTRTTVIPKPQK</sequence>
<evidence type="ECO:0000313" key="9">
    <source>
        <dbReference type="Proteomes" id="UP001501565"/>
    </source>
</evidence>
<evidence type="ECO:0000256" key="1">
    <source>
        <dbReference type="ARBA" id="ARBA00004651"/>
    </source>
</evidence>
<keyword evidence="5 6" id="KW-0472">Membrane</keyword>
<evidence type="ECO:0000313" key="8">
    <source>
        <dbReference type="EMBL" id="GAA3912421.1"/>
    </source>
</evidence>
<proteinExistence type="predicted"/>
<evidence type="ECO:0000256" key="2">
    <source>
        <dbReference type="ARBA" id="ARBA00022475"/>
    </source>
</evidence>
<name>A0ABP7M511_9GAMM</name>
<evidence type="ECO:0000256" key="4">
    <source>
        <dbReference type="ARBA" id="ARBA00022989"/>
    </source>
</evidence>
<dbReference type="Proteomes" id="UP001501565">
    <property type="component" value="Unassembled WGS sequence"/>
</dbReference>
<dbReference type="PANTHER" id="PTHR36115:SF10">
    <property type="entry name" value="RDD DOMAIN-CONTAINING PROTEIN"/>
    <property type="match status" value="1"/>
</dbReference>
<reference evidence="9" key="1">
    <citation type="journal article" date="2019" name="Int. J. Syst. Evol. Microbiol.">
        <title>The Global Catalogue of Microorganisms (GCM) 10K type strain sequencing project: providing services to taxonomists for standard genome sequencing and annotation.</title>
        <authorList>
            <consortium name="The Broad Institute Genomics Platform"/>
            <consortium name="The Broad Institute Genome Sequencing Center for Infectious Disease"/>
            <person name="Wu L."/>
            <person name="Ma J."/>
        </authorList>
    </citation>
    <scope>NUCLEOTIDE SEQUENCE [LARGE SCALE GENOMIC DNA]</scope>
    <source>
        <strain evidence="9">JCM 17551</strain>
    </source>
</reference>
<dbReference type="EMBL" id="BAABBN010000004">
    <property type="protein sequence ID" value="GAA3912421.1"/>
    <property type="molecule type" value="Genomic_DNA"/>
</dbReference>
<comment type="caution">
    <text evidence="8">The sequence shown here is derived from an EMBL/GenBank/DDBJ whole genome shotgun (WGS) entry which is preliminary data.</text>
</comment>
<gene>
    <name evidence="8" type="ORF">GCM10022277_03940</name>
</gene>
<dbReference type="Pfam" id="PF06271">
    <property type="entry name" value="RDD"/>
    <property type="match status" value="1"/>
</dbReference>
<dbReference type="RefSeq" id="WP_344794940.1">
    <property type="nucleotide sequence ID" value="NZ_BAABBN010000004.1"/>
</dbReference>
<feature type="transmembrane region" description="Helical" evidence="6">
    <location>
        <begin position="57"/>
        <end position="75"/>
    </location>
</feature>
<accession>A0ABP7M511</accession>
<dbReference type="PANTHER" id="PTHR36115">
    <property type="entry name" value="PROLINE-RICH ANTIGEN HOMOLOG-RELATED"/>
    <property type="match status" value="1"/>
</dbReference>
<keyword evidence="4 6" id="KW-1133">Transmembrane helix</keyword>
<evidence type="ECO:0000256" key="3">
    <source>
        <dbReference type="ARBA" id="ARBA00022692"/>
    </source>
</evidence>